<dbReference type="InterPro" id="IPR041542">
    <property type="entry name" value="GH43_C2"/>
</dbReference>
<organism evidence="8 9">
    <name type="scientific">Plectosphaerella plurivora</name>
    <dbReference type="NCBI Taxonomy" id="936078"/>
    <lineage>
        <taxon>Eukaryota</taxon>
        <taxon>Fungi</taxon>
        <taxon>Dikarya</taxon>
        <taxon>Ascomycota</taxon>
        <taxon>Pezizomycotina</taxon>
        <taxon>Sordariomycetes</taxon>
        <taxon>Hypocreomycetidae</taxon>
        <taxon>Glomerellales</taxon>
        <taxon>Plectosphaerellaceae</taxon>
        <taxon>Plectosphaerella</taxon>
    </lineage>
</organism>
<evidence type="ECO:0000256" key="2">
    <source>
        <dbReference type="ARBA" id="ARBA00022801"/>
    </source>
</evidence>
<accession>A0A9P8VIB0</accession>
<dbReference type="Proteomes" id="UP000770015">
    <property type="component" value="Unassembled WGS sequence"/>
</dbReference>
<feature type="non-terminal residue" evidence="8">
    <location>
        <position position="1"/>
    </location>
</feature>
<evidence type="ECO:0000259" key="7">
    <source>
        <dbReference type="Pfam" id="PF17851"/>
    </source>
</evidence>
<protein>
    <submittedName>
        <fullName evidence="8">Glycosyl hydrolase</fullName>
    </submittedName>
</protein>
<dbReference type="Gene3D" id="2.60.120.200">
    <property type="match status" value="1"/>
</dbReference>
<evidence type="ECO:0000313" key="9">
    <source>
        <dbReference type="Proteomes" id="UP000770015"/>
    </source>
</evidence>
<evidence type="ECO:0000256" key="3">
    <source>
        <dbReference type="ARBA" id="ARBA00023295"/>
    </source>
</evidence>
<dbReference type="InterPro" id="IPR013320">
    <property type="entry name" value="ConA-like_dom_sf"/>
</dbReference>
<dbReference type="InterPro" id="IPR023296">
    <property type="entry name" value="Glyco_hydro_beta-prop_sf"/>
</dbReference>
<feature type="non-terminal residue" evidence="8">
    <location>
        <position position="494"/>
    </location>
</feature>
<dbReference type="AlphaFoldDB" id="A0A9P8VIB0"/>
<dbReference type="PANTHER" id="PTHR42812">
    <property type="entry name" value="BETA-XYLOSIDASE"/>
    <property type="match status" value="1"/>
</dbReference>
<gene>
    <name evidence="8" type="ORF">F5X68DRAFT_111071</name>
</gene>
<dbReference type="InterPro" id="IPR051795">
    <property type="entry name" value="Glycosyl_Hydrlase_43"/>
</dbReference>
<dbReference type="CDD" id="cd09001">
    <property type="entry name" value="GH43_FsAxh1-like"/>
    <property type="match status" value="1"/>
</dbReference>
<dbReference type="InterPro" id="IPR006710">
    <property type="entry name" value="Glyco_hydro_43"/>
</dbReference>
<dbReference type="Pfam" id="PF17851">
    <property type="entry name" value="GH43_C2"/>
    <property type="match status" value="1"/>
</dbReference>
<evidence type="ECO:0000313" key="8">
    <source>
        <dbReference type="EMBL" id="KAH6692575.1"/>
    </source>
</evidence>
<comment type="caution">
    <text evidence="8">The sequence shown here is derived from an EMBL/GenBank/DDBJ whole genome shotgun (WGS) entry which is preliminary data.</text>
</comment>
<reference evidence="8" key="1">
    <citation type="journal article" date="2021" name="Nat. Commun.">
        <title>Genetic determinants of endophytism in the Arabidopsis root mycobiome.</title>
        <authorList>
            <person name="Mesny F."/>
            <person name="Miyauchi S."/>
            <person name="Thiergart T."/>
            <person name="Pickel B."/>
            <person name="Atanasova L."/>
            <person name="Karlsson M."/>
            <person name="Huettel B."/>
            <person name="Barry K.W."/>
            <person name="Haridas S."/>
            <person name="Chen C."/>
            <person name="Bauer D."/>
            <person name="Andreopoulos W."/>
            <person name="Pangilinan J."/>
            <person name="LaButti K."/>
            <person name="Riley R."/>
            <person name="Lipzen A."/>
            <person name="Clum A."/>
            <person name="Drula E."/>
            <person name="Henrissat B."/>
            <person name="Kohler A."/>
            <person name="Grigoriev I.V."/>
            <person name="Martin F.M."/>
            <person name="Hacquard S."/>
        </authorList>
    </citation>
    <scope>NUCLEOTIDE SEQUENCE</scope>
    <source>
        <strain evidence="8">MPI-SDFR-AT-0117</strain>
    </source>
</reference>
<dbReference type="SUPFAM" id="SSF49899">
    <property type="entry name" value="Concanavalin A-like lectins/glucanases"/>
    <property type="match status" value="1"/>
</dbReference>
<dbReference type="SUPFAM" id="SSF75005">
    <property type="entry name" value="Arabinanase/levansucrase/invertase"/>
    <property type="match status" value="1"/>
</dbReference>
<keyword evidence="9" id="KW-1185">Reference proteome</keyword>
<sequence length="494" mass="54625">ALAQTFTNPIIWEDLPDNEVHRVGSTFYMSASSFHLSPGAPLLRSYDLVNWETIANSVPTLDWGSSYDLANGQTAYVKGIWASTLKYRPQDQKWYFLACVGFARTYVYVASSPSGPWTQHASIATCYYDAGFLFDDDGSVYVAYGNGEIRVARLSNDVKTQIETRLVFTKPSSISALEGSRMYKRGGNYYIFLTRPPDAQYIIKSSSPWGPYEIRVLCDRIPLAGVPRAGAPHQGSLVDTSNGDWYYMGFSDLYPGGRSPVLAPIRWNSDGFPSLVTVNNQWGSYPYPLARRGVPSELGLDSFSGTSLRPLWSWNHNPVTSGFTVNNGLTLRTVTVTNDLYFARNTLTRRIRGPVGTGTARIDFTNMADGDRVGLAAFRDNSGYIGIERTGNAYSLVFGTLGMTSAWTAGTGHTIRARVDNITFKQVWLRLRADVNPYAGGSGTFSYSTDGSAFRDLGSFVLNDVWNFFPGYRYGIFNYATRSLGGSVRVVSFD</sequence>
<feature type="domain" description="Beta-xylosidase C-terminal Concanavalin A-like" evidence="7">
    <location>
        <begin position="301"/>
        <end position="482"/>
    </location>
</feature>
<dbReference type="EMBL" id="JAGSXJ010000004">
    <property type="protein sequence ID" value="KAH6692575.1"/>
    <property type="molecule type" value="Genomic_DNA"/>
</dbReference>
<proteinExistence type="inferred from homology"/>
<feature type="active site" description="Proton acceptor" evidence="4">
    <location>
        <position position="17"/>
    </location>
</feature>
<evidence type="ECO:0000256" key="6">
    <source>
        <dbReference type="RuleBase" id="RU361187"/>
    </source>
</evidence>
<dbReference type="GO" id="GO:0005975">
    <property type="term" value="P:carbohydrate metabolic process"/>
    <property type="evidence" value="ECO:0007669"/>
    <property type="project" value="InterPro"/>
</dbReference>
<name>A0A9P8VIB0_9PEZI</name>
<feature type="active site" description="Proton donor" evidence="4">
    <location>
        <position position="178"/>
    </location>
</feature>
<keyword evidence="3 6" id="KW-0326">Glycosidase</keyword>
<keyword evidence="2 6" id="KW-0378">Hydrolase</keyword>
<dbReference type="Gene3D" id="2.115.10.20">
    <property type="entry name" value="Glycosyl hydrolase domain, family 43"/>
    <property type="match status" value="1"/>
</dbReference>
<evidence type="ECO:0000256" key="5">
    <source>
        <dbReference type="PIRSR" id="PIRSR606710-2"/>
    </source>
</evidence>
<dbReference type="OrthoDB" id="2139957at2759"/>
<dbReference type="PANTHER" id="PTHR42812:SF15">
    <property type="entry name" value="HYDROLASE, PUTATIVE (AFU_ORTHOLOGUE AFUA_2G00930)-RELATED"/>
    <property type="match status" value="1"/>
</dbReference>
<comment type="similarity">
    <text evidence="1 6">Belongs to the glycosyl hydrolase 43 family.</text>
</comment>
<evidence type="ECO:0000256" key="1">
    <source>
        <dbReference type="ARBA" id="ARBA00009865"/>
    </source>
</evidence>
<dbReference type="Pfam" id="PF04616">
    <property type="entry name" value="Glyco_hydro_43"/>
    <property type="match status" value="1"/>
</dbReference>
<dbReference type="GO" id="GO:0004553">
    <property type="term" value="F:hydrolase activity, hydrolyzing O-glycosyl compounds"/>
    <property type="evidence" value="ECO:0007669"/>
    <property type="project" value="InterPro"/>
</dbReference>
<feature type="site" description="Important for catalytic activity, responsible for pKa modulation of the active site Glu and correct orientation of both the proton donor and substrate" evidence="5">
    <location>
        <position position="129"/>
    </location>
</feature>
<evidence type="ECO:0000256" key="4">
    <source>
        <dbReference type="PIRSR" id="PIRSR606710-1"/>
    </source>
</evidence>